<comment type="subunit">
    <text evidence="2 4">Homodimer.</text>
</comment>
<evidence type="ECO:0000256" key="3">
    <source>
        <dbReference type="ARBA" id="ARBA00022525"/>
    </source>
</evidence>
<keyword evidence="3 4" id="KW-0964">Secreted</keyword>
<evidence type="ECO:0000313" key="6">
    <source>
        <dbReference type="Proteomes" id="UP000604825"/>
    </source>
</evidence>
<reference evidence="5" key="1">
    <citation type="submission" date="2020-10" db="EMBL/GenBank/DDBJ databases">
        <authorList>
            <person name="Han B."/>
            <person name="Lu T."/>
            <person name="Zhao Q."/>
            <person name="Huang X."/>
            <person name="Zhao Y."/>
        </authorList>
    </citation>
    <scope>NUCLEOTIDE SEQUENCE</scope>
</reference>
<name>A0A811QN73_9POAL</name>
<feature type="signal peptide" evidence="4">
    <location>
        <begin position="1"/>
        <end position="23"/>
    </location>
</feature>
<comment type="similarity">
    <text evidence="1 4">Belongs to the plant dirigent protein family.</text>
</comment>
<dbReference type="GO" id="GO:0048046">
    <property type="term" value="C:apoplast"/>
    <property type="evidence" value="ECO:0007669"/>
    <property type="project" value="UniProtKB-SubCell"/>
</dbReference>
<dbReference type="EMBL" id="CAJGYO010000011">
    <property type="protein sequence ID" value="CAD6259159.1"/>
    <property type="molecule type" value="Genomic_DNA"/>
</dbReference>
<organism evidence="5 6">
    <name type="scientific">Miscanthus lutarioriparius</name>
    <dbReference type="NCBI Taxonomy" id="422564"/>
    <lineage>
        <taxon>Eukaryota</taxon>
        <taxon>Viridiplantae</taxon>
        <taxon>Streptophyta</taxon>
        <taxon>Embryophyta</taxon>
        <taxon>Tracheophyta</taxon>
        <taxon>Spermatophyta</taxon>
        <taxon>Magnoliopsida</taxon>
        <taxon>Liliopsida</taxon>
        <taxon>Poales</taxon>
        <taxon>Poaceae</taxon>
        <taxon>PACMAD clade</taxon>
        <taxon>Panicoideae</taxon>
        <taxon>Andropogonodae</taxon>
        <taxon>Andropogoneae</taxon>
        <taxon>Saccharinae</taxon>
        <taxon>Miscanthus</taxon>
    </lineage>
</organism>
<sequence>MAAARCSSLVLMLLLSCCSAASAAADEKLNHLHFYFHEVVAGAPNATVVKVVSLHKGAPAFGDVNVFDNVLREGPDPASRLIGRVQGFGVNASLDGSSIFSAFDFVFSGDYGEYSGSTLTAQGQYDPTGGPSERSIVGGTGKLRFARGYMKSRLVSSTNTTIVVVFDMHVLNGTDQDWPQSNSCPGLEPGLYRQQGCGRGERVRRCSAGITQANGPDNAAPPSGAKPSGGPSLVILCRSLTTAEVERDIPPLGTSRRLSWKKPDGGGVMRCGTTERRAGQDMAEAERAGRCSFWWQRNGLCVAVEEWIVERRNGQSKEEE</sequence>
<gene>
    <name evidence="5" type="ORF">NCGR_LOCUS42600</name>
</gene>
<comment type="caution">
    <text evidence="5">The sequence shown here is derived from an EMBL/GenBank/DDBJ whole genome shotgun (WGS) entry which is preliminary data.</text>
</comment>
<dbReference type="InterPro" id="IPR044859">
    <property type="entry name" value="Allene_oxi_cyc_Dirigent"/>
</dbReference>
<dbReference type="GO" id="GO:0009699">
    <property type="term" value="P:phenylpropanoid biosynthetic process"/>
    <property type="evidence" value="ECO:0007669"/>
    <property type="project" value="UniProtKB-ARBA"/>
</dbReference>
<keyword evidence="4" id="KW-0732">Signal</keyword>
<evidence type="ECO:0000256" key="1">
    <source>
        <dbReference type="ARBA" id="ARBA00010746"/>
    </source>
</evidence>
<dbReference type="InterPro" id="IPR004265">
    <property type="entry name" value="Dirigent"/>
</dbReference>
<dbReference type="OrthoDB" id="1928589at2759"/>
<feature type="chain" id="PRO_5033097811" description="Dirigent protein" evidence="4">
    <location>
        <begin position="24"/>
        <end position="320"/>
    </location>
</feature>
<accession>A0A811QN73</accession>
<evidence type="ECO:0000256" key="4">
    <source>
        <dbReference type="RuleBase" id="RU363099"/>
    </source>
</evidence>
<evidence type="ECO:0000256" key="2">
    <source>
        <dbReference type="ARBA" id="ARBA00011738"/>
    </source>
</evidence>
<dbReference type="PROSITE" id="PS51257">
    <property type="entry name" value="PROKAR_LIPOPROTEIN"/>
    <property type="match status" value="1"/>
</dbReference>
<evidence type="ECO:0000313" key="5">
    <source>
        <dbReference type="EMBL" id="CAD6259159.1"/>
    </source>
</evidence>
<comment type="subcellular location">
    <subcellularLocation>
        <location evidence="4">Secreted</location>
        <location evidence="4">Extracellular space</location>
        <location evidence="4">Apoplast</location>
    </subcellularLocation>
</comment>
<dbReference type="Pfam" id="PF03018">
    <property type="entry name" value="Dirigent"/>
    <property type="match status" value="1"/>
</dbReference>
<comment type="function">
    <text evidence="4">Dirigent proteins impart stereoselectivity on the phenoxy radical-coupling reaction, yielding optically active lignans from two molecules of coniferyl alcohol in the biosynthesis of lignans, flavonolignans, and alkaloids and thus plays a central role in plant secondary metabolism.</text>
</comment>
<dbReference type="Gene3D" id="2.40.480.10">
    <property type="entry name" value="Allene oxide cyclase-like"/>
    <property type="match status" value="1"/>
</dbReference>
<keyword evidence="4" id="KW-0052">Apoplast</keyword>
<proteinExistence type="inferred from homology"/>
<dbReference type="AlphaFoldDB" id="A0A811QN73"/>
<protein>
    <recommendedName>
        <fullName evidence="4">Dirigent protein</fullName>
    </recommendedName>
</protein>
<dbReference type="PANTHER" id="PTHR21495">
    <property type="entry name" value="NUCLEOPORIN-RELATED"/>
    <property type="match status" value="1"/>
</dbReference>
<dbReference type="Proteomes" id="UP000604825">
    <property type="component" value="Unassembled WGS sequence"/>
</dbReference>
<keyword evidence="6" id="KW-1185">Reference proteome</keyword>